<evidence type="ECO:0000313" key="2">
    <source>
        <dbReference type="EMBL" id="QNH63608.1"/>
    </source>
</evidence>
<dbReference type="KEGG" id="hsk:H4317_07385"/>
<evidence type="ECO:0000313" key="3">
    <source>
        <dbReference type="Proteomes" id="UP000515489"/>
    </source>
</evidence>
<gene>
    <name evidence="2" type="ORF">H4317_07385</name>
</gene>
<dbReference type="NCBIfam" id="NF041112">
    <property type="entry name" value="chap_CsgH_alph"/>
    <property type="match status" value="1"/>
</dbReference>
<accession>A0A7G7WB65</accession>
<dbReference type="AlphaFoldDB" id="A0A7G7WB65"/>
<name>A0A7G7WB65_9BACT</name>
<reference evidence="2 3" key="1">
    <citation type="submission" date="2020-08" db="EMBL/GenBank/DDBJ databases">
        <title>Hymenobacter sp. S2-20-2 genome sequencing.</title>
        <authorList>
            <person name="Jin L."/>
        </authorList>
    </citation>
    <scope>NUCLEOTIDE SEQUENCE [LARGE SCALE GENOMIC DNA]</scope>
    <source>
        <strain evidence="2 3">S2-20-2</strain>
    </source>
</reference>
<dbReference type="RefSeq" id="WP_185889484.1">
    <property type="nucleotide sequence ID" value="NZ_CP060202.1"/>
</dbReference>
<organism evidence="2 3">
    <name type="scientific">Hymenobacter sediminicola</name>
    <dbReference type="NCBI Taxonomy" id="2761579"/>
    <lineage>
        <taxon>Bacteria</taxon>
        <taxon>Pseudomonadati</taxon>
        <taxon>Bacteroidota</taxon>
        <taxon>Cytophagia</taxon>
        <taxon>Cytophagales</taxon>
        <taxon>Hymenobacteraceae</taxon>
        <taxon>Hymenobacter</taxon>
    </lineage>
</organism>
<evidence type="ECO:0000259" key="1">
    <source>
        <dbReference type="Pfam" id="PF21112"/>
    </source>
</evidence>
<dbReference type="Pfam" id="PF21112">
    <property type="entry name" value="CsgH"/>
    <property type="match status" value="1"/>
</dbReference>
<dbReference type="Gene3D" id="2.60.40.2420">
    <property type="match status" value="1"/>
</dbReference>
<feature type="domain" description="CsgH-like" evidence="1">
    <location>
        <begin position="17"/>
        <end position="87"/>
    </location>
</feature>
<dbReference type="InterPro" id="IPR047726">
    <property type="entry name" value="CsgH_dom"/>
</dbReference>
<dbReference type="InterPro" id="IPR048632">
    <property type="entry name" value="CsgH-like"/>
</dbReference>
<proteinExistence type="predicted"/>
<protein>
    <recommendedName>
        <fullName evidence="1">CsgH-like domain-containing protein</fullName>
    </recommendedName>
</protein>
<dbReference type="InterPro" id="IPR053722">
    <property type="entry name" value="Curli_assembly_CsgC/AgfC"/>
</dbReference>
<dbReference type="EMBL" id="CP060202">
    <property type="protein sequence ID" value="QNH63608.1"/>
    <property type="molecule type" value="Genomic_DNA"/>
</dbReference>
<keyword evidence="3" id="KW-1185">Reference proteome</keyword>
<dbReference type="Proteomes" id="UP000515489">
    <property type="component" value="Chromosome"/>
</dbReference>
<sequence length="109" mass="11613">MSPPQDKALGTPPCTAELVVTKADGYITVTGYCHSTGSQTQRYTYTLELAKQSAGGQSSNRQQGAFEVAPSQTVRLSQISIGADASTRFNGWLRILDTAGHLVAQDSIH</sequence>